<dbReference type="InterPro" id="IPR002034">
    <property type="entry name" value="AIPM/Hcit_synth_CS"/>
</dbReference>
<evidence type="ECO:0000256" key="4">
    <source>
        <dbReference type="ARBA" id="ARBA00011738"/>
    </source>
</evidence>
<feature type="domain" description="Pyruvate carboxyltransferase" evidence="12">
    <location>
        <begin position="26"/>
        <end position="279"/>
    </location>
</feature>
<sequence length="401" mass="44026">MGAYRGTLIAYPVDVFRKRERIDKYVRLFDTTLRDGEQMPEVDLAVNQKLEIAMLLDGLGVDAIEAGFPITSQGEFEAVKLIAQNTAKAEVVALARAHKDDIDRALDADVDAIHTFIATSDLHMRYKLKLSREQVLEKAVKAVEYAKLHGVVVEFSAEDATRSDWRFLVQVFQAVVDAGADRIDIADTVGVAYPRLIANLVAYVKNNVGGDYIISVHCHNDFGMAVANSVSAIEAGADQAHVTILGVGERAGNAALEEVASAIKFLLGYEVGVKFSEIRKVVERVSQYFGITIPVNKAIVGRNAFAHESGIHVHGVLSHPLTYEPIDPSIVGAERLIVLGKHSGRHAIEYVLKQMGVEPREEVVMKVLSIVKDLGDKGIKIDRRTIENIILDVVREVNLNI</sequence>
<accession>A0A7C4JL29</accession>
<dbReference type="InterPro" id="IPR011830">
    <property type="entry name" value="LEU1_arch"/>
</dbReference>
<dbReference type="GO" id="GO:0003852">
    <property type="term" value="F:2-isopropylmalate synthase activity"/>
    <property type="evidence" value="ECO:0007669"/>
    <property type="project" value="UniProtKB-EC"/>
</dbReference>
<dbReference type="InterPro" id="IPR050073">
    <property type="entry name" value="2-IPM_HCS-like"/>
</dbReference>
<keyword evidence="7" id="KW-0028">Amino-acid biosynthesis</keyword>
<evidence type="ECO:0000256" key="10">
    <source>
        <dbReference type="ARBA" id="ARBA00030312"/>
    </source>
</evidence>
<comment type="cofactor">
    <cofactor evidence="1">
        <name>a divalent metal cation</name>
        <dbReference type="ChEBI" id="CHEBI:60240"/>
    </cofactor>
</comment>
<evidence type="ECO:0000256" key="2">
    <source>
        <dbReference type="ARBA" id="ARBA00004689"/>
    </source>
</evidence>
<keyword evidence="6" id="KW-0432">Leucine biosynthesis</keyword>
<evidence type="ECO:0000256" key="3">
    <source>
        <dbReference type="ARBA" id="ARBA00006154"/>
    </source>
</evidence>
<dbReference type="GO" id="GO:0009098">
    <property type="term" value="P:L-leucine biosynthetic process"/>
    <property type="evidence" value="ECO:0007669"/>
    <property type="project" value="UniProtKB-KW"/>
</dbReference>
<dbReference type="InterPro" id="IPR013785">
    <property type="entry name" value="Aldolase_TIM"/>
</dbReference>
<gene>
    <name evidence="14" type="ORF">ENU08_04025</name>
    <name evidence="13" type="ORF">ENU41_02155</name>
</gene>
<reference evidence="14" key="1">
    <citation type="journal article" date="2020" name="mSystems">
        <title>Genome- and Community-Level Interaction Insights into Carbon Utilization and Element Cycling Functions of Hydrothermarchaeota in Hydrothermal Sediment.</title>
        <authorList>
            <person name="Zhou Z."/>
            <person name="Liu Y."/>
            <person name="Xu W."/>
            <person name="Pan J."/>
            <person name="Luo Z.H."/>
            <person name="Li M."/>
        </authorList>
    </citation>
    <scope>NUCLEOTIDE SEQUENCE [LARGE SCALE GENOMIC DNA]</scope>
    <source>
        <strain evidence="14">SpSt-637</strain>
        <strain evidence="13">SpSt-667</strain>
    </source>
</reference>
<dbReference type="SUPFAM" id="SSF51569">
    <property type="entry name" value="Aldolase"/>
    <property type="match status" value="1"/>
</dbReference>
<evidence type="ECO:0000313" key="14">
    <source>
        <dbReference type="EMBL" id="HGQ64393.1"/>
    </source>
</evidence>
<evidence type="ECO:0000256" key="7">
    <source>
        <dbReference type="ARBA" id="ARBA00022605"/>
    </source>
</evidence>
<dbReference type="PROSITE" id="PS00815">
    <property type="entry name" value="AIPM_HOMOCIT_SYNTH_1"/>
    <property type="match status" value="1"/>
</dbReference>
<dbReference type="CDD" id="cd07940">
    <property type="entry name" value="DRE_TIM_IPMS"/>
    <property type="match status" value="1"/>
</dbReference>
<dbReference type="PANTHER" id="PTHR10277">
    <property type="entry name" value="HOMOCITRATE SYNTHASE-RELATED"/>
    <property type="match status" value="1"/>
</dbReference>
<dbReference type="PROSITE" id="PS00816">
    <property type="entry name" value="AIPM_HOMOCIT_SYNTH_2"/>
    <property type="match status" value="1"/>
</dbReference>
<dbReference type="EC" id="2.3.3.13" evidence="5"/>
<evidence type="ECO:0000256" key="5">
    <source>
        <dbReference type="ARBA" id="ARBA00012973"/>
    </source>
</evidence>
<name>A0A7C4JL29_9CREN</name>
<organism evidence="14">
    <name type="scientific">Ignisphaera aggregans</name>
    <dbReference type="NCBI Taxonomy" id="334771"/>
    <lineage>
        <taxon>Archaea</taxon>
        <taxon>Thermoproteota</taxon>
        <taxon>Thermoprotei</taxon>
        <taxon>Desulfurococcales</taxon>
        <taxon>Desulfurococcaceae</taxon>
        <taxon>Ignisphaera</taxon>
    </lineage>
</organism>
<dbReference type="Gene3D" id="3.20.20.70">
    <property type="entry name" value="Aldolase class I"/>
    <property type="match status" value="1"/>
</dbReference>
<proteinExistence type="inferred from homology"/>
<protein>
    <recommendedName>
        <fullName evidence="5">2-isopropylmalate synthase</fullName>
        <ecNumber evidence="5">2.3.3.13</ecNumber>
    </recommendedName>
    <alternativeName>
        <fullName evidence="10">Alpha-isopropylmalate synthase</fullName>
    </alternativeName>
</protein>
<evidence type="ECO:0000256" key="6">
    <source>
        <dbReference type="ARBA" id="ARBA00022430"/>
    </source>
</evidence>
<dbReference type="Pfam" id="PF22617">
    <property type="entry name" value="HCS_D2"/>
    <property type="match status" value="1"/>
</dbReference>
<dbReference type="EMBL" id="DTBD01000028">
    <property type="protein sequence ID" value="HGQ64393.1"/>
    <property type="molecule type" value="Genomic_DNA"/>
</dbReference>
<dbReference type="InterPro" id="IPR000891">
    <property type="entry name" value="PYR_CT"/>
</dbReference>
<comment type="subunit">
    <text evidence="4">Homodimer.</text>
</comment>
<evidence type="ECO:0000256" key="11">
    <source>
        <dbReference type="RuleBase" id="RU003523"/>
    </source>
</evidence>
<evidence type="ECO:0000256" key="9">
    <source>
        <dbReference type="ARBA" id="ARBA00023304"/>
    </source>
</evidence>
<dbReference type="FunFam" id="3.20.20.70:FF:000010">
    <property type="entry name" value="2-isopropylmalate synthase"/>
    <property type="match status" value="1"/>
</dbReference>
<dbReference type="Gene3D" id="1.10.238.260">
    <property type="match status" value="1"/>
</dbReference>
<comment type="similarity">
    <text evidence="3 11">Belongs to the alpha-IPM synthase/homocitrate synthase family.</text>
</comment>
<comment type="caution">
    <text evidence="14">The sequence shown here is derived from an EMBL/GenBank/DDBJ whole genome shotgun (WGS) entry which is preliminary data.</text>
</comment>
<evidence type="ECO:0000313" key="13">
    <source>
        <dbReference type="EMBL" id="HGQ35467.1"/>
    </source>
</evidence>
<dbReference type="FunFam" id="1.10.238.260:FF:000001">
    <property type="entry name" value="2-isopropylmalate synthase"/>
    <property type="match status" value="1"/>
</dbReference>
<dbReference type="EMBL" id="DTCK01000012">
    <property type="protein sequence ID" value="HGQ35467.1"/>
    <property type="molecule type" value="Genomic_DNA"/>
</dbReference>
<dbReference type="NCBIfam" id="TIGR02090">
    <property type="entry name" value="LEU1_arch"/>
    <property type="match status" value="1"/>
</dbReference>
<comment type="pathway">
    <text evidence="2">Amino-acid biosynthesis; L-leucine biosynthesis; L-leucine from 3-methyl-2-oxobutanoate: step 1/4.</text>
</comment>
<keyword evidence="8 11" id="KW-0808">Transferase</keyword>
<dbReference type="Pfam" id="PF00682">
    <property type="entry name" value="HMGL-like"/>
    <property type="match status" value="1"/>
</dbReference>
<evidence type="ECO:0000256" key="8">
    <source>
        <dbReference type="ARBA" id="ARBA00022679"/>
    </source>
</evidence>
<dbReference type="InterPro" id="IPR054691">
    <property type="entry name" value="LeuA/HCS_post-cat"/>
</dbReference>
<dbReference type="PANTHER" id="PTHR10277:SF9">
    <property type="entry name" value="2-ISOPROPYLMALATE SYNTHASE 1, CHLOROPLASTIC-RELATED"/>
    <property type="match status" value="1"/>
</dbReference>
<evidence type="ECO:0000259" key="12">
    <source>
        <dbReference type="PROSITE" id="PS50991"/>
    </source>
</evidence>
<dbReference type="AlphaFoldDB" id="A0A7C4JL29"/>
<keyword evidence="9" id="KW-0100">Branched-chain amino acid biosynthesis</keyword>
<evidence type="ECO:0000256" key="1">
    <source>
        <dbReference type="ARBA" id="ARBA00001968"/>
    </source>
</evidence>
<dbReference type="PROSITE" id="PS50991">
    <property type="entry name" value="PYR_CT"/>
    <property type="match status" value="1"/>
</dbReference>